<dbReference type="RefSeq" id="WP_067597476.1">
    <property type="nucleotide sequence ID" value="NZ_CP015963.1"/>
</dbReference>
<dbReference type="STRING" id="476157.GCA_001663155_00727"/>
<dbReference type="EMBL" id="VLLK01000001">
    <property type="protein sequence ID" value="TWJ08403.1"/>
    <property type="molecule type" value="Genomic_DNA"/>
</dbReference>
<dbReference type="InterPro" id="IPR018062">
    <property type="entry name" value="HTH_AraC-typ_CS"/>
</dbReference>
<name>A0A562URZ9_9SPHN</name>
<gene>
    <name evidence="5" type="ORF">JN10_0012</name>
</gene>
<evidence type="ECO:0000259" key="4">
    <source>
        <dbReference type="PROSITE" id="PS01124"/>
    </source>
</evidence>
<keyword evidence="3" id="KW-0804">Transcription</keyword>
<proteinExistence type="predicted"/>
<dbReference type="PANTHER" id="PTHR46796">
    <property type="entry name" value="HTH-TYPE TRANSCRIPTIONAL ACTIVATOR RHAS-RELATED"/>
    <property type="match status" value="1"/>
</dbReference>
<dbReference type="GO" id="GO:0003700">
    <property type="term" value="F:DNA-binding transcription factor activity"/>
    <property type="evidence" value="ECO:0007669"/>
    <property type="project" value="InterPro"/>
</dbReference>
<evidence type="ECO:0000256" key="2">
    <source>
        <dbReference type="ARBA" id="ARBA00023125"/>
    </source>
</evidence>
<sequence length="270" mass="30279">MPQNEIAPVHQTGSYRAWDIAGPDRIADLAWYCRVEHGRPEAHRLLPFCEPSLVIRRRFDRKGRTQDCRLLISPAMPDGGEYAPEPGEEQIAVRLAPELMEATLGLRAAEYSETDRDLPCRLQLAFNSAVSEAAKGEACNAMRALLRGVESAAASPDADRVTHATRMMRQSSGRIPVRNLAEASGVSSRHLRREFAARFGHSPRAMTRRLRLASAMLEAEQQDRPEWARVAVGHGFSDQAHMIRECRTIMGESPRELFRLRRPLAVSFNT</sequence>
<feature type="domain" description="HTH araC/xylS-type" evidence="4">
    <location>
        <begin position="159"/>
        <end position="260"/>
    </location>
</feature>
<protein>
    <submittedName>
        <fullName evidence="5">AraC-like DNA-binding protein</fullName>
    </submittedName>
</protein>
<keyword evidence="1" id="KW-0805">Transcription regulation</keyword>
<dbReference type="Gene3D" id="1.10.10.60">
    <property type="entry name" value="Homeodomain-like"/>
    <property type="match status" value="1"/>
</dbReference>
<dbReference type="Proteomes" id="UP000320547">
    <property type="component" value="Unassembled WGS sequence"/>
</dbReference>
<dbReference type="Pfam" id="PF12833">
    <property type="entry name" value="HTH_18"/>
    <property type="match status" value="1"/>
</dbReference>
<evidence type="ECO:0000313" key="6">
    <source>
        <dbReference type="Proteomes" id="UP000320547"/>
    </source>
</evidence>
<evidence type="ECO:0000313" key="5">
    <source>
        <dbReference type="EMBL" id="TWJ08403.1"/>
    </source>
</evidence>
<dbReference type="InterPro" id="IPR050204">
    <property type="entry name" value="AraC_XylS_family_regulators"/>
</dbReference>
<dbReference type="PROSITE" id="PS00041">
    <property type="entry name" value="HTH_ARAC_FAMILY_1"/>
    <property type="match status" value="1"/>
</dbReference>
<organism evidence="5 6">
    <name type="scientific">Altererythrobacter ishigakiensis</name>
    <dbReference type="NCBI Taxonomy" id="476157"/>
    <lineage>
        <taxon>Bacteria</taxon>
        <taxon>Pseudomonadati</taxon>
        <taxon>Pseudomonadota</taxon>
        <taxon>Alphaproteobacteria</taxon>
        <taxon>Sphingomonadales</taxon>
        <taxon>Erythrobacteraceae</taxon>
        <taxon>Altererythrobacter</taxon>
    </lineage>
</organism>
<dbReference type="OrthoDB" id="252470at2"/>
<accession>A0A562URZ9</accession>
<dbReference type="PROSITE" id="PS01124">
    <property type="entry name" value="HTH_ARAC_FAMILY_2"/>
    <property type="match status" value="1"/>
</dbReference>
<keyword evidence="6" id="KW-1185">Reference proteome</keyword>
<dbReference type="InterPro" id="IPR018060">
    <property type="entry name" value="HTH_AraC"/>
</dbReference>
<dbReference type="AlphaFoldDB" id="A0A562URZ9"/>
<evidence type="ECO:0000256" key="1">
    <source>
        <dbReference type="ARBA" id="ARBA00023015"/>
    </source>
</evidence>
<comment type="caution">
    <text evidence="5">The sequence shown here is derived from an EMBL/GenBank/DDBJ whole genome shotgun (WGS) entry which is preliminary data.</text>
</comment>
<keyword evidence="2 5" id="KW-0238">DNA-binding</keyword>
<dbReference type="GO" id="GO:0043565">
    <property type="term" value="F:sequence-specific DNA binding"/>
    <property type="evidence" value="ECO:0007669"/>
    <property type="project" value="InterPro"/>
</dbReference>
<dbReference type="PANTHER" id="PTHR46796:SF15">
    <property type="entry name" value="BLL1074 PROTEIN"/>
    <property type="match status" value="1"/>
</dbReference>
<evidence type="ECO:0000256" key="3">
    <source>
        <dbReference type="ARBA" id="ARBA00023163"/>
    </source>
</evidence>
<dbReference type="SMART" id="SM00342">
    <property type="entry name" value="HTH_ARAC"/>
    <property type="match status" value="1"/>
</dbReference>
<reference evidence="5 6" key="1">
    <citation type="submission" date="2019-07" db="EMBL/GenBank/DDBJ databases">
        <title>Genomic Encyclopedia of Archaeal and Bacterial Type Strains, Phase II (KMG-II): from individual species to whole genera.</title>
        <authorList>
            <person name="Goeker M."/>
        </authorList>
    </citation>
    <scope>NUCLEOTIDE SEQUENCE [LARGE SCALE GENOMIC DNA]</scope>
    <source>
        <strain evidence="5 6">ATCC BAA-2084</strain>
    </source>
</reference>